<dbReference type="EMBL" id="JAAOAK010000073">
    <property type="protein sequence ID" value="KAF5691849.1"/>
    <property type="molecule type" value="Genomic_DNA"/>
</dbReference>
<name>A0A8H5XE31_9HYPO</name>
<evidence type="ECO:0000256" key="2">
    <source>
        <dbReference type="SAM" id="MobiDB-lite"/>
    </source>
</evidence>
<protein>
    <submittedName>
        <fullName evidence="3">Uncharacterized protein</fullName>
    </submittedName>
</protein>
<dbReference type="PANTHER" id="PTHR37540">
    <property type="entry name" value="TRANSCRIPTION FACTOR (ACR-2), PUTATIVE-RELATED-RELATED"/>
    <property type="match status" value="1"/>
</dbReference>
<dbReference type="Pfam" id="PF11951">
    <property type="entry name" value="Fungal_trans_2"/>
    <property type="match status" value="1"/>
</dbReference>
<sequence>MAPSFTFVNVSNAPGLGPKEAKQMRGHVTKTNFAKRRQRLGQQKNKTGKSQSPNPSSALITLDRRQLQHELKPVTHSSLSRMVEPAYSPVEYLLCEYRALIFPAGLGSPGSNREADWIALLHSEPALVEASMAIAIRHSPRLHRTQGIREASVRKGRAIKMINERLDTPLGLTDGVLSAVFTLTFAELLESDIEARDVHIQGLAQMIKVRRSLGNTDIPSWFGDFILYDSIGHTILSASYSNLPLINALRNEEDPKQMDIAAIRSDIDDLRQLIDNYHASPTLKQDQAAIIRYEVHRLQLKVDTLLGSQEHYIRSLHDSLQLFLSLLWPIEGRRPLDIKAENLKYALLQPHIRLCSSMQLLVWQLFVGAAAAEPASEVRSWYIIRLREVVSSMRIGGQDVAIETLATVFAPDAQLLEKFKTVWEEMGPDSTPQDQASLAPKTSVPTTLVFDGQQITLDNEPSIPLYRLSRNIACKVQKHCSIIFEQIEVVETSLPDGKGSRLRQRPHDLYYLVNSLLMLQRRHDTPACYLTAPSPRALGNIQVDVYNTPLQCLGYKAMLNVGRSADDVQLFKADTQQLLFEMRPKLKGGPYQWIDAAGQIIAYESGQEGDHKLVVQVPLPQDLKDALAALWTLRLCPEKRAVDEQVDD</sequence>
<accession>A0A8H5XE31</accession>
<organism evidence="3 4">
    <name type="scientific">Fusarium denticulatum</name>
    <dbReference type="NCBI Taxonomy" id="48507"/>
    <lineage>
        <taxon>Eukaryota</taxon>
        <taxon>Fungi</taxon>
        <taxon>Dikarya</taxon>
        <taxon>Ascomycota</taxon>
        <taxon>Pezizomycotina</taxon>
        <taxon>Sordariomycetes</taxon>
        <taxon>Hypocreomycetidae</taxon>
        <taxon>Hypocreales</taxon>
        <taxon>Nectriaceae</taxon>
        <taxon>Fusarium</taxon>
        <taxon>Fusarium fujikuroi species complex</taxon>
    </lineage>
</organism>
<dbReference type="Proteomes" id="UP000562682">
    <property type="component" value="Unassembled WGS sequence"/>
</dbReference>
<evidence type="ECO:0000313" key="3">
    <source>
        <dbReference type="EMBL" id="KAF5691849.1"/>
    </source>
</evidence>
<evidence type="ECO:0000313" key="4">
    <source>
        <dbReference type="Proteomes" id="UP000562682"/>
    </source>
</evidence>
<dbReference type="AlphaFoldDB" id="A0A8H5XE31"/>
<gene>
    <name evidence="3" type="ORF">FDENT_3216</name>
</gene>
<reference evidence="3 4" key="1">
    <citation type="submission" date="2020-05" db="EMBL/GenBank/DDBJ databases">
        <title>Identification and distribution of gene clusters putatively required for synthesis of sphingolipid metabolism inhibitors in phylogenetically diverse species of the filamentous fungus Fusarium.</title>
        <authorList>
            <person name="Kim H.-S."/>
            <person name="Busman M."/>
            <person name="Brown D.W."/>
            <person name="Divon H."/>
            <person name="Uhlig S."/>
            <person name="Proctor R.H."/>
        </authorList>
    </citation>
    <scope>NUCLEOTIDE SEQUENCE [LARGE SCALE GENOMIC DNA]</scope>
    <source>
        <strain evidence="3 4">NRRL 25311</strain>
    </source>
</reference>
<feature type="compositionally biased region" description="Polar residues" evidence="2">
    <location>
        <begin position="40"/>
        <end position="57"/>
    </location>
</feature>
<keyword evidence="1" id="KW-0539">Nucleus</keyword>
<evidence type="ECO:0000256" key="1">
    <source>
        <dbReference type="ARBA" id="ARBA00023242"/>
    </source>
</evidence>
<keyword evidence="4" id="KW-1185">Reference proteome</keyword>
<dbReference type="PANTHER" id="PTHR37540:SF5">
    <property type="entry name" value="TRANSCRIPTION FACTOR DOMAIN-CONTAINING PROTEIN"/>
    <property type="match status" value="1"/>
</dbReference>
<feature type="region of interest" description="Disordered" evidence="2">
    <location>
        <begin position="12"/>
        <end position="57"/>
    </location>
</feature>
<dbReference type="InterPro" id="IPR021858">
    <property type="entry name" value="Fun_TF"/>
</dbReference>
<feature type="compositionally biased region" description="Basic residues" evidence="2">
    <location>
        <begin position="24"/>
        <end position="39"/>
    </location>
</feature>
<proteinExistence type="predicted"/>
<comment type="caution">
    <text evidence="3">The sequence shown here is derived from an EMBL/GenBank/DDBJ whole genome shotgun (WGS) entry which is preliminary data.</text>
</comment>